<dbReference type="EMBL" id="JFKE01000011">
    <property type="protein sequence ID" value="KAJ54050.1"/>
    <property type="molecule type" value="Genomic_DNA"/>
</dbReference>
<dbReference type="STRING" id="1454373.ACMU_03920"/>
<evidence type="ECO:0000313" key="3">
    <source>
        <dbReference type="Proteomes" id="UP000026249"/>
    </source>
</evidence>
<dbReference type="AlphaFoldDB" id="A0A037ZGW8"/>
<comment type="caution">
    <text evidence="2">The sequence shown here is derived from an EMBL/GenBank/DDBJ whole genome shotgun (WGS) entry which is preliminary data.</text>
</comment>
<dbReference type="RefSeq" id="WP_051588432.1">
    <property type="nucleotide sequence ID" value="NZ_JFKE01000011.1"/>
</dbReference>
<organism evidence="2 3">
    <name type="scientific">Actibacterium mucosum KCTC 23349</name>
    <dbReference type="NCBI Taxonomy" id="1454373"/>
    <lineage>
        <taxon>Bacteria</taxon>
        <taxon>Pseudomonadati</taxon>
        <taxon>Pseudomonadota</taxon>
        <taxon>Alphaproteobacteria</taxon>
        <taxon>Rhodobacterales</taxon>
        <taxon>Roseobacteraceae</taxon>
        <taxon>Actibacterium</taxon>
    </lineage>
</organism>
<reference evidence="2 3" key="1">
    <citation type="submission" date="2014-03" db="EMBL/GenBank/DDBJ databases">
        <title>Draft Genome Sequence of Actibacterium mucosum KCTC 23349, a Marine Alphaproteobacterium with Complex Ionic Requirements Isolated from Mediterranean Seawater at Malvarrosa Beach, Valencia, Spain.</title>
        <authorList>
            <person name="Arahal D.R."/>
            <person name="Shao Z."/>
            <person name="Lai Q."/>
            <person name="Pujalte M.J."/>
        </authorList>
    </citation>
    <scope>NUCLEOTIDE SEQUENCE [LARGE SCALE GENOMIC DNA]</scope>
    <source>
        <strain evidence="2 3">KCTC 23349</strain>
    </source>
</reference>
<sequence>MPLIRPEVTEALVRWREVILGVAIVVFGLWLFNLGGVFYPVVGFFAGLLGVGLAIAAWRRMRFPGGGGGLGVVEVDERQITYFAPQGGGAVSIDTLARVEIHTNNAGPFQPDLFWVFHSDGEPMLTIPGGAKGIEALFDALSALPGANYAAATEAAGSTEQALFVIWQKERSRLH</sequence>
<keyword evidence="1" id="KW-1133">Transmembrane helix</keyword>
<keyword evidence="1" id="KW-0472">Membrane</keyword>
<keyword evidence="1" id="KW-0812">Transmembrane</keyword>
<gene>
    <name evidence="2" type="ORF">ACMU_03920</name>
</gene>
<keyword evidence="3" id="KW-1185">Reference proteome</keyword>
<dbReference type="Proteomes" id="UP000026249">
    <property type="component" value="Unassembled WGS sequence"/>
</dbReference>
<dbReference type="OrthoDB" id="7851333at2"/>
<accession>A0A037ZGW8</accession>
<evidence type="ECO:0000256" key="1">
    <source>
        <dbReference type="SAM" id="Phobius"/>
    </source>
</evidence>
<protein>
    <submittedName>
        <fullName evidence="2">Uncharacterized protein</fullName>
    </submittedName>
</protein>
<feature type="transmembrane region" description="Helical" evidence="1">
    <location>
        <begin position="38"/>
        <end position="58"/>
    </location>
</feature>
<feature type="transmembrane region" description="Helical" evidence="1">
    <location>
        <begin position="12"/>
        <end position="32"/>
    </location>
</feature>
<evidence type="ECO:0000313" key="2">
    <source>
        <dbReference type="EMBL" id="KAJ54050.1"/>
    </source>
</evidence>
<name>A0A037ZGW8_9RHOB</name>
<proteinExistence type="predicted"/>